<accession>N8Q4R0</accession>
<dbReference type="PANTHER" id="PTHR43581">
    <property type="entry name" value="ATP/GTP PHOSPHATASE"/>
    <property type="match status" value="1"/>
</dbReference>
<evidence type="ECO:0000313" key="2">
    <source>
        <dbReference type="EMBL" id="ENU18183.1"/>
    </source>
</evidence>
<dbReference type="HOGENOM" id="CLU_450465_0_0_6"/>
<dbReference type="InterPro" id="IPR003959">
    <property type="entry name" value="ATPase_AAA_core"/>
</dbReference>
<dbReference type="RefSeq" id="WP_004649977.1">
    <property type="nucleotide sequence ID" value="NZ_KB849168.1"/>
</dbReference>
<feature type="domain" description="AAA+ ATPase" evidence="1">
    <location>
        <begin position="19"/>
        <end position="353"/>
    </location>
</feature>
<evidence type="ECO:0000259" key="1">
    <source>
        <dbReference type="SMART" id="SM00382"/>
    </source>
</evidence>
<dbReference type="eggNOG" id="COG3950">
    <property type="taxonomic scope" value="Bacteria"/>
</dbReference>
<evidence type="ECO:0000313" key="3">
    <source>
        <dbReference type="Proteomes" id="UP000013086"/>
    </source>
</evidence>
<reference evidence="2 3" key="1">
    <citation type="submission" date="2013-02" db="EMBL/GenBank/DDBJ databases">
        <title>The Genome Sequence of Acinetobacter sp. ANC 3994.</title>
        <authorList>
            <consortium name="The Broad Institute Genome Sequencing Platform"/>
            <consortium name="The Broad Institute Genome Sequencing Center for Infectious Disease"/>
            <person name="Cerqueira G."/>
            <person name="Feldgarden M."/>
            <person name="Courvalin P."/>
            <person name="Perichon B."/>
            <person name="Grillot-Courvalin C."/>
            <person name="Clermont D."/>
            <person name="Rocha E."/>
            <person name="Yoon E.-J."/>
            <person name="Nemec A."/>
            <person name="Walker B."/>
            <person name="Young S.K."/>
            <person name="Zeng Q."/>
            <person name="Gargeya S."/>
            <person name="Fitzgerald M."/>
            <person name="Haas B."/>
            <person name="Abouelleil A."/>
            <person name="Alvarado L."/>
            <person name="Arachchi H.M."/>
            <person name="Berlin A.M."/>
            <person name="Chapman S.B."/>
            <person name="Dewar J."/>
            <person name="Goldberg J."/>
            <person name="Griggs A."/>
            <person name="Gujja S."/>
            <person name="Hansen M."/>
            <person name="Howarth C."/>
            <person name="Imamovic A."/>
            <person name="Larimer J."/>
            <person name="McCowan C."/>
            <person name="Murphy C."/>
            <person name="Neiman D."/>
            <person name="Pearson M."/>
            <person name="Priest M."/>
            <person name="Roberts A."/>
            <person name="Saif S."/>
            <person name="Shea T."/>
            <person name="Sisk P."/>
            <person name="Sykes S."/>
            <person name="Wortman J."/>
            <person name="Nusbaum C."/>
            <person name="Birren B."/>
        </authorList>
    </citation>
    <scope>NUCLEOTIDE SEQUENCE [LARGE SCALE GENOMIC DNA]</scope>
    <source>
        <strain evidence="2 3">ANC 3994</strain>
    </source>
</reference>
<dbReference type="Gene3D" id="3.40.50.300">
    <property type="entry name" value="P-loop containing nucleotide triphosphate hydrolases"/>
    <property type="match status" value="1"/>
</dbReference>
<dbReference type="SUPFAM" id="SSF52540">
    <property type="entry name" value="P-loop containing nucleoside triphosphate hydrolases"/>
    <property type="match status" value="1"/>
</dbReference>
<dbReference type="InterPro" id="IPR051396">
    <property type="entry name" value="Bact_Antivir_Def_Nuclease"/>
</dbReference>
<dbReference type="Pfam" id="PF13304">
    <property type="entry name" value="AAA_21"/>
    <property type="match status" value="1"/>
</dbReference>
<organism evidence="2 3">
    <name type="scientific">Acinetobacter bohemicus ANC 3994</name>
    <dbReference type="NCBI Taxonomy" id="1217715"/>
    <lineage>
        <taxon>Bacteria</taxon>
        <taxon>Pseudomonadati</taxon>
        <taxon>Pseudomonadota</taxon>
        <taxon>Gammaproteobacteria</taxon>
        <taxon>Moraxellales</taxon>
        <taxon>Moraxellaceae</taxon>
        <taxon>Acinetobacter</taxon>
    </lineage>
</organism>
<dbReference type="CDD" id="cd00267">
    <property type="entry name" value="ABC_ATPase"/>
    <property type="match status" value="1"/>
</dbReference>
<dbReference type="GO" id="GO:0016887">
    <property type="term" value="F:ATP hydrolysis activity"/>
    <property type="evidence" value="ECO:0007669"/>
    <property type="project" value="InterPro"/>
</dbReference>
<dbReference type="PANTHER" id="PTHR43581:SF2">
    <property type="entry name" value="EXCINUCLEASE ATPASE SUBUNIT"/>
    <property type="match status" value="1"/>
</dbReference>
<proteinExistence type="predicted"/>
<dbReference type="SMART" id="SM00382">
    <property type="entry name" value="AAA"/>
    <property type="match status" value="1"/>
</dbReference>
<dbReference type="Proteomes" id="UP000013086">
    <property type="component" value="Unassembled WGS sequence"/>
</dbReference>
<protein>
    <recommendedName>
        <fullName evidence="1">AAA+ ATPase domain-containing protein</fullName>
    </recommendedName>
</protein>
<dbReference type="EMBL" id="APOH01000028">
    <property type="protein sequence ID" value="ENU18183.1"/>
    <property type="molecule type" value="Genomic_DNA"/>
</dbReference>
<dbReference type="AlphaFoldDB" id="N8Q4R0"/>
<dbReference type="OrthoDB" id="9789856at2"/>
<dbReference type="PATRIC" id="fig|1217715.3.peg.3228"/>
<sequence length="618" mass="71791">MKYILESKFKLLEPFEKELPNFVILTGINGVGKTQILQALNQNNNGLAKIFIAGFNVPVHQIRYIDKLLIPNDIHAIDRHSYDNSYDMELHEQLFPTYSHLLNYQTQYKQLPATFENFQEYTNQDYGHLSINLIQFKKIKSFIEENPNNRPNEFDFFRDNFQRGYHPQIHDIFTQNFSTIFKNYQNLEFKNLFNEFLNKYKDKNIKYLVDEEFRKTHGNPPWENINSILETAMMDYEFEVPVDYDSNMIYEPKFIKKSSKNVVKISDLSSGEKILISLAFALYNKEHASQLPKVLLLDETDASLHPSMAKQYLNILKNVFVKDLGIKVIITTHSPSTVALADEQDIFVVENSEQRIRKCSKDEALSVLTAGVPSLSINYENRKQVFVESPYDVKYYDAIYKILSPYLNKEVSLNFISSGDSRTDPNGDPVANCSQVKKITQTMRTNGNKSCFGIIDWDLTNQQREEGIVVNALNNQYSIENCLLNPLFIGLLILGLKTGSQYEISHRYISLNYNSAKCLQEIHDWILNKISSQFETQNQNQISIQLISGVTINTPEWFTHHQGHELESKIITQIPELKKIKQNSEHKLKLEIINKIFDDFTMLVPIDFRDTFLKIQNS</sequence>
<name>N8Q4R0_9GAMM</name>
<dbReference type="GO" id="GO:0005524">
    <property type="term" value="F:ATP binding"/>
    <property type="evidence" value="ECO:0007669"/>
    <property type="project" value="InterPro"/>
</dbReference>
<dbReference type="InterPro" id="IPR027417">
    <property type="entry name" value="P-loop_NTPase"/>
</dbReference>
<gene>
    <name evidence="2" type="ORF">F994_03302</name>
</gene>
<dbReference type="InterPro" id="IPR003593">
    <property type="entry name" value="AAA+_ATPase"/>
</dbReference>
<comment type="caution">
    <text evidence="2">The sequence shown here is derived from an EMBL/GenBank/DDBJ whole genome shotgun (WGS) entry which is preliminary data.</text>
</comment>